<evidence type="ECO:0000256" key="1">
    <source>
        <dbReference type="SAM" id="MobiDB-lite"/>
    </source>
</evidence>
<evidence type="ECO:0000313" key="3">
    <source>
        <dbReference type="Proteomes" id="UP000233256"/>
    </source>
</evidence>
<protein>
    <submittedName>
        <fullName evidence="2">Uncharacterized protein</fullName>
    </submittedName>
</protein>
<comment type="caution">
    <text evidence="2">The sequence shown here is derived from an EMBL/GenBank/DDBJ whole genome shotgun (WGS) entry which is preliminary data.</text>
</comment>
<sequence>MSMGISGNLAEIYGQRHGLNQSAVRSGEKAGKIANINSAPEPNPYSRANLTSSPASTPAATFDPSPEGLRRSLFADLGIDSDSSSISLDSLAKGRDKAQEVTQERLAEKLKALGISSSTKVDMKVGYNGRILVTNEFEGSEKLEDSLNEDRKFSNTFRAWSAVSSLLNAAAEAEEFQKAYAQDPEAAVSEFMHLFNQSRKNEFSATFEGGKLNYAFQEKYDFS</sequence>
<reference evidence="2 3" key="1">
    <citation type="journal article" date="2017" name="ISME J.">
        <title>Potential for microbial H2 and metal transformations associated with novel bacteria and archaea in deep terrestrial subsurface sediments.</title>
        <authorList>
            <person name="Hernsdorf A.W."/>
            <person name="Amano Y."/>
            <person name="Miyakawa K."/>
            <person name="Ise K."/>
            <person name="Suzuki Y."/>
            <person name="Anantharaman K."/>
            <person name="Probst A."/>
            <person name="Burstein D."/>
            <person name="Thomas B.C."/>
            <person name="Banfield J.F."/>
        </authorList>
    </citation>
    <scope>NUCLEOTIDE SEQUENCE [LARGE SCALE GENOMIC DNA]</scope>
    <source>
        <strain evidence="2">HGW-Wallbacteria-1</strain>
    </source>
</reference>
<dbReference type="EMBL" id="PGXC01000060">
    <property type="protein sequence ID" value="PKK88175.1"/>
    <property type="molecule type" value="Genomic_DNA"/>
</dbReference>
<organism evidence="2 3">
    <name type="scientific">Candidatus Wallbacteria bacterium HGW-Wallbacteria-1</name>
    <dbReference type="NCBI Taxonomy" id="2013854"/>
    <lineage>
        <taxon>Bacteria</taxon>
        <taxon>Candidatus Walliibacteriota</taxon>
    </lineage>
</organism>
<name>A0A2N1PIK7_9BACT</name>
<accession>A0A2N1PIK7</accession>
<gene>
    <name evidence="2" type="ORF">CVV64_19925</name>
</gene>
<dbReference type="AlphaFoldDB" id="A0A2N1PIK7"/>
<feature type="region of interest" description="Disordered" evidence="1">
    <location>
        <begin position="23"/>
        <end position="66"/>
    </location>
</feature>
<evidence type="ECO:0000313" key="2">
    <source>
        <dbReference type="EMBL" id="PKK88175.1"/>
    </source>
</evidence>
<dbReference type="Proteomes" id="UP000233256">
    <property type="component" value="Unassembled WGS sequence"/>
</dbReference>
<feature type="compositionally biased region" description="Polar residues" evidence="1">
    <location>
        <begin position="35"/>
        <end position="59"/>
    </location>
</feature>
<proteinExistence type="predicted"/>